<evidence type="ECO:0000313" key="2">
    <source>
        <dbReference type="Proteomes" id="UP000248329"/>
    </source>
</evidence>
<proteinExistence type="predicted"/>
<protein>
    <submittedName>
        <fullName evidence="1">Uncharacterized protein</fullName>
    </submittedName>
</protein>
<organism evidence="1 2">
    <name type="scientific">Candidatus Methanogaster sp</name>
    <dbReference type="NCBI Taxonomy" id="3386292"/>
    <lineage>
        <taxon>Archaea</taxon>
        <taxon>Methanobacteriati</taxon>
        <taxon>Methanobacteriota</taxon>
        <taxon>Stenosarchaea group</taxon>
        <taxon>Methanomicrobia</taxon>
        <taxon>Methanosarcinales</taxon>
        <taxon>ANME-2 cluster</taxon>
        <taxon>Candidatus Methanogasteraceae</taxon>
        <taxon>Candidatus Methanogaster</taxon>
    </lineage>
</organism>
<dbReference type="EMBL" id="PQXF01000017">
    <property type="protein sequence ID" value="PXF60422.1"/>
    <property type="molecule type" value="Genomic_DNA"/>
</dbReference>
<dbReference type="Proteomes" id="UP000248329">
    <property type="component" value="Unassembled WGS sequence"/>
</dbReference>
<name>A0AC61L237_9EURY</name>
<gene>
    <name evidence="1" type="ORF">C4B59_09475</name>
</gene>
<evidence type="ECO:0000313" key="1">
    <source>
        <dbReference type="EMBL" id="PXF60422.1"/>
    </source>
</evidence>
<accession>A0AC61L237</accession>
<reference evidence="1" key="1">
    <citation type="submission" date="2018-01" db="EMBL/GenBank/DDBJ databases">
        <authorList>
            <person name="Krukenberg V."/>
        </authorList>
    </citation>
    <scope>NUCLEOTIDE SEQUENCE</scope>
    <source>
        <strain evidence="1">E20ANME2</strain>
    </source>
</reference>
<sequence>MKRNNVRTIGALLVMVVCLASAAPVMAVDWEQFHYDIENTGTTSSDAPDTNATIWVSANIGAVMSSQAMIVGDKVFVYADDKVYALSRSGGNELWNASIPGDLLAYGSWASPAYSNNMLYVSGGYNLTKIDASGNVINQIAFPDGGYSCNGGPTVANGMIFAGSGFGSWPNSAHYYAFDSDLNELWNFTVAGTASSTPAVADNRVVFGEYIWDNPSKLYCVHASNGTEIWNTTLSKDICGSATIDAANDRVYVTTYNDGLLHALYFNNGTEVWNRPIIASDSTPAISGDHIYVSGSTAGPSTGRTYCFNSTGDEKWNVSCGSWTMSPTIADGKLFTGMVGTVTYDPSWNPTYYDEISVYDALTGAPVWSYEHAGSSPSVANSYDIAVSIGIDGRVYAFGTQSPPPSEVPAIAPHGLALVMLSLFGLGMITIRKIGKSK</sequence>
<comment type="caution">
    <text evidence="1">The sequence shown here is derived from an EMBL/GenBank/DDBJ whole genome shotgun (WGS) entry which is preliminary data.</text>
</comment>